<dbReference type="Proteomes" id="UP000601223">
    <property type="component" value="Unassembled WGS sequence"/>
</dbReference>
<keyword evidence="4" id="KW-1185">Reference proteome</keyword>
<evidence type="ECO:0000313" key="4">
    <source>
        <dbReference type="Proteomes" id="UP000601223"/>
    </source>
</evidence>
<dbReference type="RefSeq" id="WP_203744884.1">
    <property type="nucleotide sequence ID" value="NZ_BONF01000011.1"/>
</dbReference>
<organism evidence="3 4">
    <name type="scientific">Catellatospora bangladeshensis</name>
    <dbReference type="NCBI Taxonomy" id="310355"/>
    <lineage>
        <taxon>Bacteria</taxon>
        <taxon>Bacillati</taxon>
        <taxon>Actinomycetota</taxon>
        <taxon>Actinomycetes</taxon>
        <taxon>Micromonosporales</taxon>
        <taxon>Micromonosporaceae</taxon>
        <taxon>Catellatospora</taxon>
    </lineage>
</organism>
<dbReference type="InterPro" id="IPR006827">
    <property type="entry name" value="Lant_deHydtase_N"/>
</dbReference>
<evidence type="ECO:0000259" key="1">
    <source>
        <dbReference type="Pfam" id="PF04738"/>
    </source>
</evidence>
<dbReference type="Pfam" id="PF14028">
    <property type="entry name" value="Lant_dehydr_C"/>
    <property type="match status" value="1"/>
</dbReference>
<dbReference type="InterPro" id="IPR023809">
    <property type="entry name" value="Thiopep_bacteriocin_synth_dom"/>
</dbReference>
<evidence type="ECO:0000313" key="3">
    <source>
        <dbReference type="EMBL" id="GIF80869.1"/>
    </source>
</evidence>
<dbReference type="Pfam" id="PF04738">
    <property type="entry name" value="Lant_dehydr_N"/>
    <property type="match status" value="1"/>
</dbReference>
<protein>
    <recommendedName>
        <fullName evidence="5">Lantibiotic dehydratase</fullName>
    </recommendedName>
</protein>
<evidence type="ECO:0000259" key="2">
    <source>
        <dbReference type="Pfam" id="PF14028"/>
    </source>
</evidence>
<accession>A0A8J3JMX6</accession>
<reference evidence="3 4" key="1">
    <citation type="submission" date="2021-01" db="EMBL/GenBank/DDBJ databases">
        <title>Whole genome shotgun sequence of Catellatospora bangladeshensis NBRC 107357.</title>
        <authorList>
            <person name="Komaki H."/>
            <person name="Tamura T."/>
        </authorList>
    </citation>
    <scope>NUCLEOTIDE SEQUENCE [LARGE SCALE GENOMIC DNA]</scope>
    <source>
        <strain evidence="3 4">NBRC 107357</strain>
    </source>
</reference>
<dbReference type="EMBL" id="BONF01000011">
    <property type="protein sequence ID" value="GIF80869.1"/>
    <property type="molecule type" value="Genomic_DNA"/>
</dbReference>
<feature type="domain" description="Thiopeptide-type bacteriocin biosynthesis" evidence="2">
    <location>
        <begin position="764"/>
        <end position="1029"/>
    </location>
</feature>
<evidence type="ECO:0008006" key="5">
    <source>
        <dbReference type="Google" id="ProtNLM"/>
    </source>
</evidence>
<proteinExistence type="predicted"/>
<gene>
    <name evidence="3" type="ORF">Cba03nite_22180</name>
</gene>
<name>A0A8J3JMX6_9ACTN</name>
<feature type="domain" description="Lantibiotic dehydratase N-terminal" evidence="1">
    <location>
        <begin position="52"/>
        <end position="699"/>
    </location>
</feature>
<dbReference type="NCBIfam" id="TIGR03891">
    <property type="entry name" value="thiopep_ocin"/>
    <property type="match status" value="1"/>
</dbReference>
<sequence>MPPARTRFRPVGPLLVRTSTDPGIQPDPTASLAVPIVDAPAAIDWLAKSWEQPHIREAISTASPDLALRVGQILAAPADTDVAAARRASLALASYLLRWRRRTTPFGLFAAVTTAATGPAEAKIGDRHRAIARVDADWLAIALARLGQSHDLRRRLSVTADSAATVRDGRVIVNARPEAGSRKPGTPRETSTTLTPAVRLVLQHAAKPIPFSDLLSRVAAAGPSIAPARIEALLHRLISSGHLITSLQPPLTAVDGLAHVLRVLDAAGADDISEIAPTVKQLRDVHMQLARHNSADSPADAATIRASVTETMAGIAPGTEHQLAIDLHLDAHISVPQQVIDEAARAAAVLLQISTQPFGSISWLDYHARFRDRYGPGALVAVRDLVADSGLGYPAGFLGAPRARPSWRAVTERDVHLMALIQRALLDGTDEIELTDADIDALTTGDHATVVPPSRVELGFAVYAASCEALAAGDFALQVTGAPRTPTSMAGRFAYLLDPTDQQQVAASFAVGTSAEAMTVQMSFPPRRIHNENVTRVGQLLPDVMTVSEYADTDVITVDDLAVTADAEQLYLAHKPTGRMVIPRVLHALDLVVQTPPLARFIAEVAEARSAVFGPLDLGAAARNLPYVPRIRYRRTLLTAGRWLLSSTDITPTITDSSRWTADLRTWRRRWRVPARVVLCHGEVRQPLDLDQPLDRELLRHRLTQVERLELREDAPEDGFGWIGRPAEFLTALTPATPPIRRLPVTATPGGTSQPGAADIVHARLVGTPARFDTLLTDHLPSLAARLTQHGVDDWWVTRHRDTIRVEADQHLSLFLRLDPTAAYATIAAKVAEFAAGLAAGGLPAELTFTAYHRHTGRYGEGPAMLEAERVFATDTAAAIAQIRTAEQLRIEPAGHITPAMAEATAQALAAVSMTRLAAALAEDPATGWRALLTCLENVTQPASRALTELARRLADPGGEHHFLQSLPGGEAIAESWQHRDIAVERYRACLLPQRDPLTVLRSLLHEHHVRAVGVDPEFERATNHAARAAAMLCLAKAARP</sequence>
<comment type="caution">
    <text evidence="3">The sequence shown here is derived from an EMBL/GenBank/DDBJ whole genome shotgun (WGS) entry which is preliminary data.</text>
</comment>
<dbReference type="AlphaFoldDB" id="A0A8J3JMX6"/>